<keyword evidence="5" id="KW-1003">Cell membrane</keyword>
<proteinExistence type="inferred from homology"/>
<dbReference type="HAMAP" id="MF_00445">
    <property type="entry name" value="NDH1_NuoN_1"/>
    <property type="match status" value="1"/>
</dbReference>
<feature type="transmembrane region" description="Helical" evidence="5">
    <location>
        <begin position="6"/>
        <end position="27"/>
    </location>
</feature>
<dbReference type="Proteomes" id="UP001497493">
    <property type="component" value="Chromosome"/>
</dbReference>
<feature type="transmembrane region" description="Helical" evidence="5">
    <location>
        <begin position="34"/>
        <end position="54"/>
    </location>
</feature>
<evidence type="ECO:0000256" key="2">
    <source>
        <dbReference type="ARBA" id="ARBA00022692"/>
    </source>
</evidence>
<feature type="domain" description="NADH:quinone oxidoreductase/Mrp antiporter transmembrane" evidence="7">
    <location>
        <begin position="120"/>
        <end position="413"/>
    </location>
</feature>
<organism evidence="8 9">
    <name type="scientific">Candidatus Methylocalor cossyra</name>
    <dbReference type="NCBI Taxonomy" id="3108543"/>
    <lineage>
        <taxon>Bacteria</taxon>
        <taxon>Pseudomonadati</taxon>
        <taxon>Pseudomonadota</taxon>
        <taxon>Gammaproteobacteria</taxon>
        <taxon>Methylococcales</taxon>
        <taxon>Methylococcaceae</taxon>
        <taxon>Candidatus Methylocalor</taxon>
    </lineage>
</organism>
<feature type="transmembrane region" description="Helical" evidence="5">
    <location>
        <begin position="259"/>
        <end position="281"/>
    </location>
</feature>
<feature type="transmembrane region" description="Helical" evidence="5">
    <location>
        <begin position="231"/>
        <end position="253"/>
    </location>
</feature>
<feature type="transmembrane region" description="Helical" evidence="5">
    <location>
        <begin position="399"/>
        <end position="419"/>
    </location>
</feature>
<sequence>MIPADLVALSPLIALAATAVLILLAIAFRRDPGWTFALTGIGLLVALALVPLAAGRTPRPVTPLLLVDGYGLIFMVLAIGAGLAVLCLCRGYFKDRTDHPEELYLLITTTLVGAGVLAASRHLAAVFLGLETLSVSLFALIAYLYREERALEAGMKYLVLSGVASGLLVFGMALVYADTGSLEFAVLAGAPGTLTTLMGMILIVAALGFKLSLVPFHLWTADVYQGAPAPVTALLATVSKGAVLVALLRYFVVGGPVRVAVLTDVLSLLAALSMLAGNLLALRQDNLKRLLAYSSIAHMGYLLIVLVAARTAGGPFAAEALLFYLAAYFITTLAAFGVIAVLSPVEREIEGLEDYSGLFHTHPWPATVLAAALLSLAGIPLTAGFVAKFYLFAVGGQGALWALLAVLIVGSGLGLYYYIRVLFQMARRPAILGPEEAVPASMAGHLALAVLLILLFGLGLYPAGVIEALVPAAGGWVSSKAPPPAQ</sequence>
<comment type="subcellular location">
    <subcellularLocation>
        <location evidence="5">Cell membrane</location>
        <topology evidence="5">Multi-pass membrane protein</topology>
    </subcellularLocation>
    <subcellularLocation>
        <location evidence="1">Endomembrane system</location>
        <topology evidence="1">Multi-pass membrane protein</topology>
    </subcellularLocation>
    <subcellularLocation>
        <location evidence="6">Membrane</location>
        <topology evidence="6">Multi-pass membrane protein</topology>
    </subcellularLocation>
</comment>
<evidence type="ECO:0000256" key="6">
    <source>
        <dbReference type="RuleBase" id="RU000320"/>
    </source>
</evidence>
<evidence type="ECO:0000259" key="7">
    <source>
        <dbReference type="Pfam" id="PF00361"/>
    </source>
</evidence>
<feature type="transmembrane region" description="Helical" evidence="5">
    <location>
        <begin position="197"/>
        <end position="219"/>
    </location>
</feature>
<dbReference type="PANTHER" id="PTHR22773">
    <property type="entry name" value="NADH DEHYDROGENASE"/>
    <property type="match status" value="1"/>
</dbReference>
<feature type="transmembrane region" description="Helical" evidence="5">
    <location>
        <begin position="321"/>
        <end position="345"/>
    </location>
</feature>
<keyword evidence="4 5" id="KW-0472">Membrane</keyword>
<dbReference type="InterPro" id="IPR001750">
    <property type="entry name" value="ND/Mrp_TM"/>
</dbReference>
<evidence type="ECO:0000256" key="4">
    <source>
        <dbReference type="ARBA" id="ARBA00023136"/>
    </source>
</evidence>
<comment type="catalytic activity">
    <reaction evidence="5">
        <text>a quinone + NADH + 5 H(+)(in) = a quinol + NAD(+) + 4 H(+)(out)</text>
        <dbReference type="Rhea" id="RHEA:57888"/>
        <dbReference type="ChEBI" id="CHEBI:15378"/>
        <dbReference type="ChEBI" id="CHEBI:24646"/>
        <dbReference type="ChEBI" id="CHEBI:57540"/>
        <dbReference type="ChEBI" id="CHEBI:57945"/>
        <dbReference type="ChEBI" id="CHEBI:132124"/>
    </reaction>
</comment>
<accession>A0ABM9NH27</accession>
<evidence type="ECO:0000256" key="3">
    <source>
        <dbReference type="ARBA" id="ARBA00022989"/>
    </source>
</evidence>
<evidence type="ECO:0000313" key="9">
    <source>
        <dbReference type="Proteomes" id="UP001497493"/>
    </source>
</evidence>
<feature type="transmembrane region" description="Helical" evidence="5">
    <location>
        <begin position="440"/>
        <end position="461"/>
    </location>
</feature>
<reference evidence="8 9" key="1">
    <citation type="submission" date="2024-04" db="EMBL/GenBank/DDBJ databases">
        <authorList>
            <person name="Cremers G."/>
        </authorList>
    </citation>
    <scope>NUCLEOTIDE SEQUENCE [LARGE SCALE GENOMIC DNA]</scope>
    <source>
        <strain evidence="8">MeCH1-AG</strain>
    </source>
</reference>
<dbReference type="EMBL" id="OZ026884">
    <property type="protein sequence ID" value="CAL1239815.1"/>
    <property type="molecule type" value="Genomic_DNA"/>
</dbReference>
<feature type="transmembrane region" description="Helical" evidence="5">
    <location>
        <begin position="126"/>
        <end position="145"/>
    </location>
</feature>
<keyword evidence="3 5" id="KW-1133">Transmembrane helix</keyword>
<dbReference type="RefSeq" id="WP_348759350.1">
    <property type="nucleotide sequence ID" value="NZ_OZ026884.1"/>
</dbReference>
<dbReference type="NCBIfam" id="TIGR01770">
    <property type="entry name" value="NDH_I_N"/>
    <property type="match status" value="1"/>
</dbReference>
<keyword evidence="9" id="KW-1185">Reference proteome</keyword>
<keyword evidence="5" id="KW-0874">Quinone</keyword>
<evidence type="ECO:0000313" key="8">
    <source>
        <dbReference type="EMBL" id="CAL1239815.1"/>
    </source>
</evidence>
<dbReference type="EC" id="7.1.1.-" evidence="5"/>
<gene>
    <name evidence="5 8" type="primary">nuoN</name>
    <name evidence="8" type="ORF">MECH1_V1_1039</name>
</gene>
<dbReference type="InterPro" id="IPR010096">
    <property type="entry name" value="NADH-Q_OxRdtase_suN/2"/>
</dbReference>
<evidence type="ECO:0000256" key="5">
    <source>
        <dbReference type="HAMAP-Rule" id="MF_00445"/>
    </source>
</evidence>
<protein>
    <recommendedName>
        <fullName evidence="5">NADH-quinone oxidoreductase subunit N</fullName>
        <ecNumber evidence="5">7.1.1.-</ecNumber>
    </recommendedName>
    <alternativeName>
        <fullName evidence="5">NADH dehydrogenase I subunit N</fullName>
    </alternativeName>
    <alternativeName>
        <fullName evidence="5">NDH-1 subunit N</fullName>
    </alternativeName>
</protein>
<keyword evidence="5" id="KW-0520">NAD</keyword>
<keyword evidence="5" id="KW-0830">Ubiquinone</keyword>
<feature type="transmembrane region" description="Helical" evidence="5">
    <location>
        <begin position="366"/>
        <end position="393"/>
    </location>
</feature>
<comment type="function">
    <text evidence="5">NDH-1 shuttles electrons from NADH, via FMN and iron-sulfur (Fe-S) centers, to quinones in the respiratory chain. The immediate electron acceptor for the enzyme in this species is believed to be ubiquinone. Couples the redox reaction to proton translocation (for every two electrons transferred, four hydrogen ions are translocated across the cytoplasmic membrane), and thus conserves the redox energy in a proton gradient.</text>
</comment>
<keyword evidence="2 5" id="KW-0812">Transmembrane</keyword>
<feature type="transmembrane region" description="Helical" evidence="5">
    <location>
        <begin position="103"/>
        <end position="120"/>
    </location>
</feature>
<keyword evidence="8" id="KW-0560">Oxidoreductase</keyword>
<dbReference type="Pfam" id="PF00361">
    <property type="entry name" value="Proton_antipo_M"/>
    <property type="match status" value="1"/>
</dbReference>
<evidence type="ECO:0000256" key="1">
    <source>
        <dbReference type="ARBA" id="ARBA00004127"/>
    </source>
</evidence>
<comment type="subunit">
    <text evidence="5">NDH-1 is composed of 14 different subunits. Subunits NuoA, H, J, K, L, M, N constitute the membrane sector of the complex.</text>
</comment>
<keyword evidence="5" id="KW-1278">Translocase</keyword>
<comment type="similarity">
    <text evidence="5">Belongs to the complex I subunit 2 family.</text>
</comment>
<name>A0ABM9NH27_9GAMM</name>
<feature type="transmembrane region" description="Helical" evidence="5">
    <location>
        <begin position="69"/>
        <end position="91"/>
    </location>
</feature>
<dbReference type="GO" id="GO:0016491">
    <property type="term" value="F:oxidoreductase activity"/>
    <property type="evidence" value="ECO:0007669"/>
    <property type="project" value="UniProtKB-KW"/>
</dbReference>
<feature type="transmembrane region" description="Helical" evidence="5">
    <location>
        <begin position="157"/>
        <end position="177"/>
    </location>
</feature>
<keyword evidence="5" id="KW-0813">Transport</keyword>
<feature type="transmembrane region" description="Helical" evidence="5">
    <location>
        <begin position="290"/>
        <end position="309"/>
    </location>
</feature>